<gene>
    <name evidence="5" type="ORF">FBUS_03268</name>
</gene>
<evidence type="ECO:0000256" key="2">
    <source>
        <dbReference type="ARBA" id="ARBA00023054"/>
    </source>
</evidence>
<feature type="region of interest" description="Disordered" evidence="3">
    <location>
        <begin position="141"/>
        <end position="162"/>
    </location>
</feature>
<evidence type="ECO:0000256" key="1">
    <source>
        <dbReference type="ARBA" id="ARBA00022737"/>
    </source>
</evidence>
<accession>A0A8E0S208</accession>
<dbReference type="SUPFAM" id="SSF47769">
    <property type="entry name" value="SAM/Pointed domain"/>
    <property type="match status" value="2"/>
</dbReference>
<organism evidence="5 6">
    <name type="scientific">Fasciolopsis buskii</name>
    <dbReference type="NCBI Taxonomy" id="27845"/>
    <lineage>
        <taxon>Eukaryota</taxon>
        <taxon>Metazoa</taxon>
        <taxon>Spiralia</taxon>
        <taxon>Lophotrochozoa</taxon>
        <taxon>Platyhelminthes</taxon>
        <taxon>Trematoda</taxon>
        <taxon>Digenea</taxon>
        <taxon>Plagiorchiida</taxon>
        <taxon>Echinostomata</taxon>
        <taxon>Echinostomatoidea</taxon>
        <taxon>Fasciolidae</taxon>
        <taxon>Fasciolopsis</taxon>
    </lineage>
</organism>
<evidence type="ECO:0000256" key="3">
    <source>
        <dbReference type="SAM" id="MobiDB-lite"/>
    </source>
</evidence>
<dbReference type="EMBL" id="LUCM01004628">
    <property type="protein sequence ID" value="KAA0194077.1"/>
    <property type="molecule type" value="Genomic_DNA"/>
</dbReference>
<dbReference type="PANTHER" id="PTHR12587:SF14">
    <property type="entry name" value="AT31531P"/>
    <property type="match status" value="1"/>
</dbReference>
<evidence type="ECO:0000313" key="5">
    <source>
        <dbReference type="EMBL" id="KAA0194077.1"/>
    </source>
</evidence>
<dbReference type="GO" id="GO:0048786">
    <property type="term" value="C:presynaptic active zone"/>
    <property type="evidence" value="ECO:0007669"/>
    <property type="project" value="TreeGrafter"/>
</dbReference>
<dbReference type="InterPro" id="IPR001660">
    <property type="entry name" value="SAM"/>
</dbReference>
<feature type="compositionally biased region" description="Basic and acidic residues" evidence="3">
    <location>
        <begin position="476"/>
        <end position="493"/>
    </location>
</feature>
<feature type="compositionally biased region" description="Polar residues" evidence="3">
    <location>
        <begin position="189"/>
        <end position="215"/>
    </location>
</feature>
<keyword evidence="2" id="KW-0175">Coiled coil</keyword>
<evidence type="ECO:0000313" key="6">
    <source>
        <dbReference type="Proteomes" id="UP000728185"/>
    </source>
</evidence>
<dbReference type="Pfam" id="PF07647">
    <property type="entry name" value="SAM_2"/>
    <property type="match status" value="1"/>
</dbReference>
<dbReference type="InterPro" id="IPR013761">
    <property type="entry name" value="SAM/pointed_sf"/>
</dbReference>
<proteinExistence type="predicted"/>
<comment type="caution">
    <text evidence="5">The sequence shown here is derived from an EMBL/GenBank/DDBJ whole genome shotgun (WGS) entry which is preliminary data.</text>
</comment>
<feature type="region of interest" description="Disordered" evidence="3">
    <location>
        <begin position="176"/>
        <end position="235"/>
    </location>
</feature>
<dbReference type="AlphaFoldDB" id="A0A8E0S208"/>
<dbReference type="Proteomes" id="UP000728185">
    <property type="component" value="Unassembled WGS sequence"/>
</dbReference>
<feature type="domain" description="SAM" evidence="4">
    <location>
        <begin position="386"/>
        <end position="441"/>
    </location>
</feature>
<evidence type="ECO:0000259" key="4">
    <source>
        <dbReference type="PROSITE" id="PS50105"/>
    </source>
</evidence>
<dbReference type="PANTHER" id="PTHR12587">
    <property type="entry name" value="LAR INTERACTING PROTEIN LIP -RELATED PROTEIN"/>
    <property type="match status" value="1"/>
</dbReference>
<dbReference type="Gene3D" id="1.10.150.50">
    <property type="entry name" value="Transcription Factor, Ets-1"/>
    <property type="match status" value="3"/>
</dbReference>
<feature type="region of interest" description="Disordered" evidence="3">
    <location>
        <begin position="1"/>
        <end position="29"/>
    </location>
</feature>
<reference evidence="5" key="1">
    <citation type="submission" date="2019-05" db="EMBL/GenBank/DDBJ databases">
        <title>Annotation for the trematode Fasciolopsis buski.</title>
        <authorList>
            <person name="Choi Y.-J."/>
        </authorList>
    </citation>
    <scope>NUCLEOTIDE SEQUENCE</scope>
    <source>
        <strain evidence="5">HT</strain>
        <tissue evidence="5">Whole worm</tissue>
    </source>
</reference>
<dbReference type="SMART" id="SM00454">
    <property type="entry name" value="SAM"/>
    <property type="match status" value="2"/>
</dbReference>
<name>A0A8E0S208_9TREM</name>
<dbReference type="Pfam" id="PF00536">
    <property type="entry name" value="SAM_1"/>
    <property type="match status" value="1"/>
</dbReference>
<dbReference type="GO" id="GO:0007528">
    <property type="term" value="P:neuromuscular junction development"/>
    <property type="evidence" value="ECO:0007669"/>
    <property type="project" value="TreeGrafter"/>
</dbReference>
<sequence length="634" mass="71431">MQSHLSSSGSYVPSTFPPENIQQTSGHSHFEQFGKTQLNDSSPFLQTSLSGIGQYKSISMNELRHRIPQREVDLMPRVPKPIDWMDTSRGFVPYSRESPYTSTYGSPTQASKVQSLSISDRLPPQYAGNYHKRAYLNNRIRSPNTNRINDRGAESQGEISSQYHQLPNTISFSMESDTQAKGDRVSPCTKRTTIPTTVPGNLTNLPSPSLESNQPSKDDPPSLRQKSSSMRKLVAEQKEANELYSSVDFQSETLSTQTNEHECRTASYMSDPQNHLLTNGTSRDFGMKQGQGSSLKLSKTPSSTHKPAQSVSHQINKSCLTDFVQWDRDMVSAWLYELGLGYSVHNVRRWLQNGSDLVHASRKEIEQIHFKFIVKKSDHSAFFLAWLDDLGLSSYSATFEAASVDLLVLNHLTTDDLVTIKMNNELHFLSLRRGLQMLRRMNYDTSQICRGSGDLQNVVLQPSKNRNKNGIVRQEPNIRGDTPNERESKEVKPVDSLAVESAGDAPNSLPRSGSRSTLCCAKHSPLRVCYWSQYRVMAWLHQIELPEYASELSGSGVHGALMVYGRSLVINCNFLLQISRKRGFFSTHRKRKSSLNEEELVCPVNIDAEHAGFFVRIFTSPFRRVSFHSQPITL</sequence>
<feature type="compositionally biased region" description="Polar residues" evidence="3">
    <location>
        <begin position="1"/>
        <end position="13"/>
    </location>
</feature>
<feature type="compositionally biased region" description="Low complexity" evidence="3">
    <location>
        <begin position="293"/>
        <end position="307"/>
    </location>
</feature>
<feature type="region of interest" description="Disordered" evidence="3">
    <location>
        <begin position="465"/>
        <end position="516"/>
    </location>
</feature>
<dbReference type="PROSITE" id="PS50105">
    <property type="entry name" value="SAM_DOMAIN"/>
    <property type="match status" value="1"/>
</dbReference>
<dbReference type="InterPro" id="IPR029515">
    <property type="entry name" value="Liprin"/>
</dbReference>
<feature type="compositionally biased region" description="Polar residues" evidence="3">
    <location>
        <begin position="267"/>
        <end position="282"/>
    </location>
</feature>
<keyword evidence="1" id="KW-0677">Repeat</keyword>
<feature type="region of interest" description="Disordered" evidence="3">
    <location>
        <begin position="251"/>
        <end position="311"/>
    </location>
</feature>
<dbReference type="OrthoDB" id="6516566at2759"/>
<keyword evidence="6" id="KW-1185">Reference proteome</keyword>
<protein>
    <recommendedName>
        <fullName evidence="4">SAM domain-containing protein</fullName>
    </recommendedName>
</protein>